<dbReference type="Pfam" id="PF13435">
    <property type="entry name" value="Cytochrome_C554"/>
    <property type="match status" value="2"/>
</dbReference>
<evidence type="ECO:0000256" key="1">
    <source>
        <dbReference type="ARBA" id="ARBA00022729"/>
    </source>
</evidence>
<feature type="chain" id="PRO_5012261231" evidence="2">
    <location>
        <begin position="24"/>
        <end position="480"/>
    </location>
</feature>
<reference evidence="5" key="1">
    <citation type="journal article" date="2017" name="Appl. Environ. Microbiol.">
        <title>Genomic analysis of Calderihabitans maritimus KKC1, a thermophilic hydrogenogenic carboxydotrophic bacterium isolated from marine sediment.</title>
        <authorList>
            <person name="Omae K."/>
            <person name="Yoneda Y."/>
            <person name="Fukuyama Y."/>
            <person name="Yoshida T."/>
            <person name="Sako Y."/>
        </authorList>
    </citation>
    <scope>NUCLEOTIDE SEQUENCE [LARGE SCALE GENOMIC DNA]</scope>
    <source>
        <strain evidence="5">KKC1</strain>
    </source>
</reference>
<organism evidence="4 5">
    <name type="scientific">Calderihabitans maritimus</name>
    <dbReference type="NCBI Taxonomy" id="1246530"/>
    <lineage>
        <taxon>Bacteria</taxon>
        <taxon>Bacillati</taxon>
        <taxon>Bacillota</taxon>
        <taxon>Clostridia</taxon>
        <taxon>Neomoorellales</taxon>
        <taxon>Calderihabitantaceae</taxon>
        <taxon>Calderihabitans</taxon>
    </lineage>
</organism>
<feature type="domain" description="Cytochrome c-552/4" evidence="3">
    <location>
        <begin position="55"/>
        <end position="79"/>
    </location>
</feature>
<dbReference type="Proteomes" id="UP000197032">
    <property type="component" value="Unassembled WGS sequence"/>
</dbReference>
<dbReference type="Gene3D" id="3.90.10.10">
    <property type="entry name" value="Cytochrome C3"/>
    <property type="match status" value="1"/>
</dbReference>
<dbReference type="SUPFAM" id="SSF48695">
    <property type="entry name" value="Multiheme cytochromes"/>
    <property type="match status" value="1"/>
</dbReference>
<evidence type="ECO:0000259" key="3">
    <source>
        <dbReference type="Pfam" id="PF13435"/>
    </source>
</evidence>
<dbReference type="InterPro" id="IPR023155">
    <property type="entry name" value="Cyt_c-552/4"/>
</dbReference>
<evidence type="ECO:0000256" key="2">
    <source>
        <dbReference type="SAM" id="SignalP"/>
    </source>
</evidence>
<dbReference type="InterPro" id="IPR036280">
    <property type="entry name" value="Multihaem_cyt_sf"/>
</dbReference>
<dbReference type="PANTHER" id="PTHR35038:SF8">
    <property type="entry name" value="C-TYPE POLYHEME CYTOCHROME OMCC"/>
    <property type="match status" value="1"/>
</dbReference>
<dbReference type="AlphaFoldDB" id="A0A1Z5HPX2"/>
<dbReference type="PROSITE" id="PS51257">
    <property type="entry name" value="PROKAR_LIPOPROTEIN"/>
    <property type="match status" value="1"/>
</dbReference>
<dbReference type="Gene3D" id="1.10.1130.10">
    <property type="entry name" value="Flavocytochrome C3, Chain A"/>
    <property type="match status" value="2"/>
</dbReference>
<name>A0A1Z5HPX2_9FIRM</name>
<dbReference type="PANTHER" id="PTHR35038">
    <property type="entry name" value="DISSIMILATORY SULFITE REDUCTASE SIRA"/>
    <property type="match status" value="1"/>
</dbReference>
<comment type="caution">
    <text evidence="4">The sequence shown here is derived from an EMBL/GenBank/DDBJ whole genome shotgun (WGS) entry which is preliminary data.</text>
</comment>
<proteinExistence type="predicted"/>
<dbReference type="EMBL" id="BDGJ01000020">
    <property type="protein sequence ID" value="GAW91573.1"/>
    <property type="molecule type" value="Genomic_DNA"/>
</dbReference>
<feature type="domain" description="Cytochrome c-552/4" evidence="3">
    <location>
        <begin position="187"/>
        <end position="232"/>
    </location>
</feature>
<evidence type="ECO:0000313" key="4">
    <source>
        <dbReference type="EMBL" id="GAW91573.1"/>
    </source>
</evidence>
<gene>
    <name evidence="4" type="ORF">KKC1_07340</name>
</gene>
<evidence type="ECO:0000313" key="5">
    <source>
        <dbReference type="Proteomes" id="UP000197032"/>
    </source>
</evidence>
<feature type="signal peptide" evidence="2">
    <location>
        <begin position="1"/>
        <end position="23"/>
    </location>
</feature>
<protein>
    <submittedName>
        <fullName evidence="4">Hypothetical cytochrome protein</fullName>
    </submittedName>
</protein>
<dbReference type="OrthoDB" id="1718277at2"/>
<sequence>MFRNKNYLLHVLLSTLLLSLLLAAGCLNQPREQEGKREKETPPSTEVATYVGSEKCSGCHKEIYNQWKETMHAKSLQQKGWDKFELKGDFTAGKLDYKAMKEGGGRLVDIVLHEDGTVTIGEKDYKIFGTYGGWDEWKQRYLTKDVDDPIREGNIYILPIQWNQKTEEWVPYHADEGHGEPSKKNWWRPERTFEKNCSGCHNTGLALKWNADGYVTDYSYQEFNTGCENCHGAGSLHADNPSPENIINPAKLAKKAANEVCGQCHSRGKSKPEGLFGFPWKETVGNDGRYKIGDDLSEYYTEGGGYWGEDKNGDGRVSLEESVASQKHHQQWWDFMTTAHYKSDSKNAPKTCFSCHSPHDDGFQVGDKKFSLEQVRNNELCLECHQDRAPFNGARHHFGDSKYTAHANIRCTACHMPRTAKSAVWDEKGLGDIHSHRLNVIPPSYKEVYNMPTSCIECHTNATDEQVEEMIQIVKEAKKE</sequence>
<keyword evidence="5" id="KW-1185">Reference proteome</keyword>
<dbReference type="RefSeq" id="WP_088553090.1">
    <property type="nucleotide sequence ID" value="NZ_BDGJ01000020.1"/>
</dbReference>
<dbReference type="InterPro" id="IPR051829">
    <property type="entry name" value="Multiheme_Cytochr_ET"/>
</dbReference>
<accession>A0A1Z5HPX2</accession>
<keyword evidence="1 2" id="KW-0732">Signal</keyword>